<dbReference type="PANTHER" id="PTHR42901">
    <property type="entry name" value="ALCOHOL DEHYDROGENASE"/>
    <property type="match status" value="1"/>
</dbReference>
<comment type="similarity">
    <text evidence="1">Belongs to the short-chain dehydrogenases/reductases (SDR) family.</text>
</comment>
<reference evidence="3 4" key="1">
    <citation type="submission" date="2017-08" db="EMBL/GenBank/DDBJ databases">
        <title>Fine stratification of microbial communities through a metagenomic profile of the photic zone.</title>
        <authorList>
            <person name="Haro-Moreno J.M."/>
            <person name="Lopez-Perez M."/>
            <person name="De La Torre J."/>
            <person name="Picazo A."/>
            <person name="Camacho A."/>
            <person name="Rodriguez-Valera F."/>
        </authorList>
    </citation>
    <scope>NUCLEOTIDE SEQUENCE [LARGE SCALE GENOMIC DNA]</scope>
    <source>
        <strain evidence="3">MED-G28</strain>
    </source>
</reference>
<dbReference type="InterPro" id="IPR020904">
    <property type="entry name" value="Sc_DH/Rdtase_CS"/>
</dbReference>
<comment type="caution">
    <text evidence="3">The sequence shown here is derived from an EMBL/GenBank/DDBJ whole genome shotgun (WGS) entry which is preliminary data.</text>
</comment>
<dbReference type="PRINTS" id="PR00081">
    <property type="entry name" value="GDHRDH"/>
</dbReference>
<dbReference type="PROSITE" id="PS00061">
    <property type="entry name" value="ADH_SHORT"/>
    <property type="match status" value="1"/>
</dbReference>
<evidence type="ECO:0000256" key="2">
    <source>
        <dbReference type="ARBA" id="ARBA00023002"/>
    </source>
</evidence>
<dbReference type="GO" id="GO:0016491">
    <property type="term" value="F:oxidoreductase activity"/>
    <property type="evidence" value="ECO:0007669"/>
    <property type="project" value="UniProtKB-KW"/>
</dbReference>
<keyword evidence="2" id="KW-0560">Oxidoreductase</keyword>
<evidence type="ECO:0000256" key="1">
    <source>
        <dbReference type="ARBA" id="ARBA00006484"/>
    </source>
</evidence>
<dbReference type="InterPro" id="IPR036291">
    <property type="entry name" value="NAD(P)-bd_dom_sf"/>
</dbReference>
<accession>A0A2A5WDJ2</accession>
<gene>
    <name evidence="3" type="ORF">CNF02_05260</name>
</gene>
<dbReference type="AlphaFoldDB" id="A0A2A5WDJ2"/>
<organism evidence="3 4">
    <name type="scientific">OM182 bacterium MED-G28</name>
    <dbReference type="NCBI Taxonomy" id="1986256"/>
    <lineage>
        <taxon>Bacteria</taxon>
        <taxon>Pseudomonadati</taxon>
        <taxon>Pseudomonadota</taxon>
        <taxon>Gammaproteobacteria</taxon>
        <taxon>OMG group</taxon>
        <taxon>OM182 clade</taxon>
    </lineage>
</organism>
<protein>
    <submittedName>
        <fullName evidence="3">Short-chain dehydrogenase</fullName>
    </submittedName>
</protein>
<dbReference type="Proteomes" id="UP000219329">
    <property type="component" value="Unassembled WGS sequence"/>
</dbReference>
<dbReference type="SUPFAM" id="SSF51735">
    <property type="entry name" value="NAD(P)-binding Rossmann-fold domains"/>
    <property type="match status" value="1"/>
</dbReference>
<name>A0A2A5WDJ2_9GAMM</name>
<sequence>MNNNPKGLIIVSGASSGIGRAMSMSLLATGYSVLGIAKDFSQERIEHKEFNSVEIDYSDLDNLPGELERVVNSINNPIRGLVNNAGIGRMAFLEQLSVKDMRLVMETNFLSHAITTKVFLPMLKRQQQLVDIVFTGSEAALEGARQGSIYCASKFAVRGFVQAIREECAKTRVRVSIVNPGAVRTPFFDDLHFEPGSASENAIEADDVAEVLLTILNARPGTVIDEINLSPQTHVWKRK</sequence>
<dbReference type="InterPro" id="IPR002347">
    <property type="entry name" value="SDR_fam"/>
</dbReference>
<proteinExistence type="inferred from homology"/>
<evidence type="ECO:0000313" key="4">
    <source>
        <dbReference type="Proteomes" id="UP000219329"/>
    </source>
</evidence>
<dbReference type="EMBL" id="NTJZ01000004">
    <property type="protein sequence ID" value="PDH34206.1"/>
    <property type="molecule type" value="Genomic_DNA"/>
</dbReference>
<dbReference type="Pfam" id="PF00106">
    <property type="entry name" value="adh_short"/>
    <property type="match status" value="1"/>
</dbReference>
<dbReference type="Gene3D" id="3.40.50.720">
    <property type="entry name" value="NAD(P)-binding Rossmann-like Domain"/>
    <property type="match status" value="1"/>
</dbReference>
<evidence type="ECO:0000313" key="3">
    <source>
        <dbReference type="EMBL" id="PDH34206.1"/>
    </source>
</evidence>
<dbReference type="PANTHER" id="PTHR42901:SF1">
    <property type="entry name" value="ALCOHOL DEHYDROGENASE"/>
    <property type="match status" value="1"/>
</dbReference>